<evidence type="ECO:0000313" key="1">
    <source>
        <dbReference type="EMBL" id="MDM1074231.1"/>
    </source>
</evidence>
<dbReference type="AlphaFoldDB" id="A0AAJ1QHV7"/>
<reference evidence="1" key="2">
    <citation type="journal article" date="2022" name="Sci. Total Environ.">
        <title>Prevalence, transmission, and molecular epidemiology of tet(X)-positive bacteria among humans, animals, and environmental niches in China: An epidemiological, and genomic-based study.</title>
        <authorList>
            <person name="Dong N."/>
            <person name="Zeng Y."/>
            <person name="Cai C."/>
            <person name="Sun C."/>
            <person name="Lu J."/>
            <person name="Liu C."/>
            <person name="Zhou H."/>
            <person name="Sun Q."/>
            <person name="Shu L."/>
            <person name="Wang H."/>
            <person name="Wang Y."/>
            <person name="Wang S."/>
            <person name="Wu C."/>
            <person name="Chan E.W."/>
            <person name="Chen G."/>
            <person name="Shen Z."/>
            <person name="Chen S."/>
            <person name="Zhang R."/>
        </authorList>
    </citation>
    <scope>NUCLEOTIDE SEQUENCE</scope>
    <source>
        <strain evidence="1">R655-4</strain>
    </source>
</reference>
<dbReference type="Proteomes" id="UP001170959">
    <property type="component" value="Unassembled WGS sequence"/>
</dbReference>
<proteinExistence type="predicted"/>
<dbReference type="EMBL" id="JACAGJ010000013">
    <property type="protein sequence ID" value="MDM1074231.1"/>
    <property type="molecule type" value="Genomic_DNA"/>
</dbReference>
<protein>
    <submittedName>
        <fullName evidence="1">Uncharacterized protein</fullName>
    </submittedName>
</protein>
<accession>A0AAJ1QHV7</accession>
<dbReference type="PROSITE" id="PS51257">
    <property type="entry name" value="PROKAR_LIPOPROTEIN"/>
    <property type="match status" value="1"/>
</dbReference>
<sequence length="306" mass="36530">MLRGLINLKMYYLILFFLMLASCYTPKEKIEGDKYPEIKSFDQVFEKQKILNLNSDKLEMFYQIGDYNFINYQIANERYKLSILKNGEEIMRLDYSTPFLATDIVDNKLIGLANEKVISMDLNNLKNQNNFSIIKSRENDSLFNDSIAKKIKTIYYTDTIVSHTNADLMKGDRMQWYFLVKDSLSNKFYIERNMFRDSIYFNPNNFEWIKQTSENIYGNYASYENNNFTPYDKAVVDNKWCSSGNHFVGSFGYCPVFLKYYTTSFNKRNYKFKNDERDETPLQFMNFDDGLYILYDKNLYFFPTQK</sequence>
<comment type="caution">
    <text evidence="1">The sequence shown here is derived from an EMBL/GenBank/DDBJ whole genome shotgun (WGS) entry which is preliminary data.</text>
</comment>
<name>A0AAJ1QHV7_9FLAO</name>
<dbReference type="RefSeq" id="WP_159156611.1">
    <property type="nucleotide sequence ID" value="NZ_CP013210.1"/>
</dbReference>
<reference evidence="1" key="1">
    <citation type="submission" date="2020-06" db="EMBL/GenBank/DDBJ databases">
        <authorList>
            <person name="Dong N."/>
        </authorList>
    </citation>
    <scope>NUCLEOTIDE SEQUENCE</scope>
    <source>
        <strain evidence="1">R655-4</strain>
    </source>
</reference>
<evidence type="ECO:0000313" key="2">
    <source>
        <dbReference type="Proteomes" id="UP001170959"/>
    </source>
</evidence>
<gene>
    <name evidence="1" type="ORF">HX001_17230</name>
</gene>
<organism evidence="1 2">
    <name type="scientific">Empedobacter brevis</name>
    <dbReference type="NCBI Taxonomy" id="247"/>
    <lineage>
        <taxon>Bacteria</taxon>
        <taxon>Pseudomonadati</taxon>
        <taxon>Bacteroidota</taxon>
        <taxon>Flavobacteriia</taxon>
        <taxon>Flavobacteriales</taxon>
        <taxon>Weeksellaceae</taxon>
        <taxon>Empedobacter</taxon>
    </lineage>
</organism>